<feature type="region of interest" description="Disordered" evidence="1">
    <location>
        <begin position="98"/>
        <end position="148"/>
    </location>
</feature>
<dbReference type="AlphaFoldDB" id="A0A9N8ESL3"/>
<sequence length="148" mass="17145">MIHQMKLEKGEDTRDEEKKRMKERGDTKNDVVGTFLSARVETFFSNLAFLMGNNEWEEDEDDDDYQCSTNDYTSGGGGDILSDDSWRMEQKIAAYSHSLEDPSCHTRPSSNHYDDFRHMSSMLDHEQEDGDTEEEEDEPRDSFVSLVL</sequence>
<accession>A0A9N8ESL3</accession>
<dbReference type="Proteomes" id="UP001153069">
    <property type="component" value="Unassembled WGS sequence"/>
</dbReference>
<feature type="region of interest" description="Disordered" evidence="1">
    <location>
        <begin position="1"/>
        <end position="26"/>
    </location>
</feature>
<dbReference type="EMBL" id="CAICTM010001835">
    <property type="protein sequence ID" value="CAB9526491.1"/>
    <property type="molecule type" value="Genomic_DNA"/>
</dbReference>
<evidence type="ECO:0000313" key="3">
    <source>
        <dbReference type="Proteomes" id="UP001153069"/>
    </source>
</evidence>
<organism evidence="2 3">
    <name type="scientific">Seminavis robusta</name>
    <dbReference type="NCBI Taxonomy" id="568900"/>
    <lineage>
        <taxon>Eukaryota</taxon>
        <taxon>Sar</taxon>
        <taxon>Stramenopiles</taxon>
        <taxon>Ochrophyta</taxon>
        <taxon>Bacillariophyta</taxon>
        <taxon>Bacillariophyceae</taxon>
        <taxon>Bacillariophycidae</taxon>
        <taxon>Naviculales</taxon>
        <taxon>Naviculaceae</taxon>
        <taxon>Seminavis</taxon>
    </lineage>
</organism>
<reference evidence="2" key="1">
    <citation type="submission" date="2020-06" db="EMBL/GenBank/DDBJ databases">
        <authorList>
            <consortium name="Plant Systems Biology data submission"/>
        </authorList>
    </citation>
    <scope>NUCLEOTIDE SEQUENCE</scope>
    <source>
        <strain evidence="2">D6</strain>
    </source>
</reference>
<feature type="compositionally biased region" description="Acidic residues" evidence="1">
    <location>
        <begin position="126"/>
        <end position="139"/>
    </location>
</feature>
<proteinExistence type="predicted"/>
<keyword evidence="3" id="KW-1185">Reference proteome</keyword>
<evidence type="ECO:0000256" key="1">
    <source>
        <dbReference type="SAM" id="MobiDB-lite"/>
    </source>
</evidence>
<protein>
    <submittedName>
        <fullName evidence="2">Uncharacterized protein</fullName>
    </submittedName>
</protein>
<gene>
    <name evidence="2" type="ORF">SEMRO_1837_G300740.1</name>
</gene>
<evidence type="ECO:0000313" key="2">
    <source>
        <dbReference type="EMBL" id="CAB9526491.1"/>
    </source>
</evidence>
<comment type="caution">
    <text evidence="2">The sequence shown here is derived from an EMBL/GenBank/DDBJ whole genome shotgun (WGS) entry which is preliminary data.</text>
</comment>
<feature type="region of interest" description="Disordered" evidence="1">
    <location>
        <begin position="55"/>
        <end position="83"/>
    </location>
</feature>
<feature type="compositionally biased region" description="Acidic residues" evidence="1">
    <location>
        <begin position="55"/>
        <end position="65"/>
    </location>
</feature>
<name>A0A9N8ESL3_9STRA</name>